<dbReference type="InterPro" id="IPR050145">
    <property type="entry name" value="Centrin_CML-like"/>
</dbReference>
<dbReference type="Pfam" id="PF13833">
    <property type="entry name" value="EF-hand_8"/>
    <property type="match status" value="1"/>
</dbReference>
<proteinExistence type="predicted"/>
<dbReference type="Pfam" id="PF13499">
    <property type="entry name" value="EF-hand_7"/>
    <property type="match status" value="1"/>
</dbReference>
<keyword evidence="2" id="KW-0106">Calcium</keyword>
<evidence type="ECO:0000313" key="4">
    <source>
        <dbReference type="EMBL" id="GAA0454674.1"/>
    </source>
</evidence>
<evidence type="ECO:0000259" key="3">
    <source>
        <dbReference type="PROSITE" id="PS50222"/>
    </source>
</evidence>
<dbReference type="Pfam" id="PF13202">
    <property type="entry name" value="EF-hand_5"/>
    <property type="match status" value="1"/>
</dbReference>
<dbReference type="PANTHER" id="PTHR23050">
    <property type="entry name" value="CALCIUM BINDING PROTEIN"/>
    <property type="match status" value="1"/>
</dbReference>
<dbReference type="SUPFAM" id="SSF47473">
    <property type="entry name" value="EF-hand"/>
    <property type="match status" value="1"/>
</dbReference>
<dbReference type="Gene3D" id="1.10.238.10">
    <property type="entry name" value="EF-hand"/>
    <property type="match status" value="1"/>
</dbReference>
<organism evidence="4 5">
    <name type="scientific">Streptomyces olivaceiscleroticus</name>
    <dbReference type="NCBI Taxonomy" id="68245"/>
    <lineage>
        <taxon>Bacteria</taxon>
        <taxon>Bacillati</taxon>
        <taxon>Actinomycetota</taxon>
        <taxon>Actinomycetes</taxon>
        <taxon>Kitasatosporales</taxon>
        <taxon>Streptomycetaceae</taxon>
        <taxon>Streptomyces</taxon>
    </lineage>
</organism>
<gene>
    <name evidence="4" type="ORF">GCM10010361_18420</name>
</gene>
<feature type="domain" description="EF-hand" evidence="3">
    <location>
        <begin position="73"/>
        <end position="98"/>
    </location>
</feature>
<name>A0ABP3JKD6_9ACTN</name>
<dbReference type="SMART" id="SM00054">
    <property type="entry name" value="EFh"/>
    <property type="match status" value="4"/>
</dbReference>
<protein>
    <recommendedName>
        <fullName evidence="3">EF-hand domain-containing protein</fullName>
    </recommendedName>
</protein>
<evidence type="ECO:0000256" key="1">
    <source>
        <dbReference type="ARBA" id="ARBA00022737"/>
    </source>
</evidence>
<reference evidence="5" key="1">
    <citation type="journal article" date="2019" name="Int. J. Syst. Evol. Microbiol.">
        <title>The Global Catalogue of Microorganisms (GCM) 10K type strain sequencing project: providing services to taxonomists for standard genome sequencing and annotation.</title>
        <authorList>
            <consortium name="The Broad Institute Genomics Platform"/>
            <consortium name="The Broad Institute Genome Sequencing Center for Infectious Disease"/>
            <person name="Wu L."/>
            <person name="Ma J."/>
        </authorList>
    </citation>
    <scope>NUCLEOTIDE SEQUENCE [LARGE SCALE GENOMIC DNA]</scope>
    <source>
        <strain evidence="5">JCM 4805</strain>
    </source>
</reference>
<dbReference type="CDD" id="cd00051">
    <property type="entry name" value="EFh"/>
    <property type="match status" value="1"/>
</dbReference>
<dbReference type="Proteomes" id="UP001500909">
    <property type="component" value="Unassembled WGS sequence"/>
</dbReference>
<comment type="caution">
    <text evidence="4">The sequence shown here is derived from an EMBL/GenBank/DDBJ whole genome shotgun (WGS) entry which is preliminary data.</text>
</comment>
<evidence type="ECO:0000256" key="2">
    <source>
        <dbReference type="ARBA" id="ARBA00022837"/>
    </source>
</evidence>
<feature type="domain" description="EF-hand" evidence="3">
    <location>
        <begin position="139"/>
        <end position="174"/>
    </location>
</feature>
<evidence type="ECO:0000313" key="5">
    <source>
        <dbReference type="Proteomes" id="UP001500909"/>
    </source>
</evidence>
<dbReference type="PROSITE" id="PS50222">
    <property type="entry name" value="EF_HAND_2"/>
    <property type="match status" value="2"/>
</dbReference>
<keyword evidence="5" id="KW-1185">Reference proteome</keyword>
<dbReference type="PROSITE" id="PS00018">
    <property type="entry name" value="EF_HAND_1"/>
    <property type="match status" value="3"/>
</dbReference>
<dbReference type="InterPro" id="IPR011992">
    <property type="entry name" value="EF-hand-dom_pair"/>
</dbReference>
<dbReference type="InterPro" id="IPR002048">
    <property type="entry name" value="EF_hand_dom"/>
</dbReference>
<dbReference type="InterPro" id="IPR018247">
    <property type="entry name" value="EF_Hand_1_Ca_BS"/>
</dbReference>
<dbReference type="EMBL" id="BAAABY010000012">
    <property type="protein sequence ID" value="GAA0454674.1"/>
    <property type="molecule type" value="Genomic_DNA"/>
</dbReference>
<accession>A0ABP3JKD6</accession>
<dbReference type="RefSeq" id="WP_346094434.1">
    <property type="nucleotide sequence ID" value="NZ_BAAABY010000012.1"/>
</dbReference>
<sequence>MPTPQDVPAKDFLNRKIDVCFKHGDQDGDGVMTVRDIYALAVRIVAELGEPLDSPKSQALLAAFEGFWQDVKQAMDIDRDGVITPLEWRTALTEFAQEPKKFEGDFNPLARALFDLCDKDGNGKVTQREFARFQKAFGTTSENSERAFRELDRNGNGYLSVDELTEAWREYYTSADPNARGNWLYGDIFQQSIWEDGKAAVKA</sequence>
<keyword evidence="1" id="KW-0677">Repeat</keyword>